<evidence type="ECO:0000313" key="1">
    <source>
        <dbReference type="EMBL" id="MDF4194794.1"/>
    </source>
</evidence>
<sequence length="109" mass="12747">MADYKRTYESFWKTIIEDEKGNINKDQLMRELSDFKQLLDSIPHVYEEVTCHGVSKPFTDPKYVIETHRKAFINKGYALEDLKNMSVMAKHYSPFEKVVSLGAIEDLLK</sequence>
<gene>
    <name evidence="1" type="ORF">PV946_13615</name>
</gene>
<organism evidence="1 2">
    <name type="scientific">Bacillus amyloliquefaciens</name>
    <name type="common">Bacillus velezensis</name>
    <dbReference type="NCBI Taxonomy" id="1390"/>
    <lineage>
        <taxon>Bacteria</taxon>
        <taxon>Bacillati</taxon>
        <taxon>Bacillota</taxon>
        <taxon>Bacilli</taxon>
        <taxon>Bacillales</taxon>
        <taxon>Bacillaceae</taxon>
        <taxon>Bacillus</taxon>
        <taxon>Bacillus amyloliquefaciens group</taxon>
    </lineage>
</organism>
<reference evidence="1" key="1">
    <citation type="submission" date="2023-02" db="EMBL/GenBank/DDBJ databases">
        <title>Draft Whole-Genome Sequences of Bacillus Strains of Potential Probiotic for Poultry.</title>
        <authorList>
            <person name="Ma L.M."/>
            <person name="Lopez-Guerra N."/>
            <person name="Zhang G."/>
        </authorList>
    </citation>
    <scope>NUCLEOTIDE SEQUENCE</scope>
    <source>
        <strain evidence="1">OSU1013-24</strain>
    </source>
</reference>
<dbReference type="AlphaFoldDB" id="A0AAP3YGQ6"/>
<dbReference type="RefSeq" id="WP_104679133.1">
    <property type="nucleotide sequence ID" value="NZ_JARKHX010000004.1"/>
</dbReference>
<dbReference type="EMBL" id="JARKHX010000004">
    <property type="protein sequence ID" value="MDF4194794.1"/>
    <property type="molecule type" value="Genomic_DNA"/>
</dbReference>
<accession>A0AAP3YGQ6</accession>
<evidence type="ECO:0000313" key="2">
    <source>
        <dbReference type="Proteomes" id="UP001222377"/>
    </source>
</evidence>
<name>A0AAP3YGQ6_BACAM</name>
<dbReference type="Proteomes" id="UP001222377">
    <property type="component" value="Unassembled WGS sequence"/>
</dbReference>
<protein>
    <submittedName>
        <fullName evidence="1">Uncharacterized protein</fullName>
    </submittedName>
</protein>
<comment type="caution">
    <text evidence="1">The sequence shown here is derived from an EMBL/GenBank/DDBJ whole genome shotgun (WGS) entry which is preliminary data.</text>
</comment>
<proteinExistence type="predicted"/>